<name>A0AA35T2A8_GEOBA</name>
<dbReference type="AlphaFoldDB" id="A0AA35T2A8"/>
<dbReference type="Proteomes" id="UP001174909">
    <property type="component" value="Unassembled WGS sequence"/>
</dbReference>
<gene>
    <name evidence="2" type="ORF">GBAR_LOCUS22267</name>
</gene>
<evidence type="ECO:0000313" key="2">
    <source>
        <dbReference type="EMBL" id="CAI8039929.1"/>
    </source>
</evidence>
<keyword evidence="1" id="KW-1133">Transmembrane helix</keyword>
<proteinExistence type="predicted"/>
<evidence type="ECO:0000256" key="1">
    <source>
        <dbReference type="SAM" id="Phobius"/>
    </source>
</evidence>
<comment type="caution">
    <text evidence="2">The sequence shown here is derived from an EMBL/GenBank/DDBJ whole genome shotgun (WGS) entry which is preliminary data.</text>
</comment>
<keyword evidence="3" id="KW-1185">Reference proteome</keyword>
<accession>A0AA35T2A8</accession>
<sequence length="179" mass="19983">MNAPAIAANVITGVIAGVSAGVILAIIVEARRYVDFKMKRRGQIRYIRRIVEKSQELILSAQAIPPTDSARNDSPAELPRMEFPLDMVRGAYFVEMYREIAKTLEGRADTLTFDEKREVRGAFRAYDLILPGSDPFRPPSVPNGAEYHNIFDAFEAIKWLKVKSTDRTSLGSRPPEDGA</sequence>
<keyword evidence="1" id="KW-0472">Membrane</keyword>
<feature type="transmembrane region" description="Helical" evidence="1">
    <location>
        <begin position="6"/>
        <end position="30"/>
    </location>
</feature>
<keyword evidence="1" id="KW-0812">Transmembrane</keyword>
<organism evidence="2 3">
    <name type="scientific">Geodia barretti</name>
    <name type="common">Barrett's horny sponge</name>
    <dbReference type="NCBI Taxonomy" id="519541"/>
    <lineage>
        <taxon>Eukaryota</taxon>
        <taxon>Metazoa</taxon>
        <taxon>Porifera</taxon>
        <taxon>Demospongiae</taxon>
        <taxon>Heteroscleromorpha</taxon>
        <taxon>Tetractinellida</taxon>
        <taxon>Astrophorina</taxon>
        <taxon>Geodiidae</taxon>
        <taxon>Geodia</taxon>
    </lineage>
</organism>
<evidence type="ECO:0000313" key="3">
    <source>
        <dbReference type="Proteomes" id="UP001174909"/>
    </source>
</evidence>
<protein>
    <submittedName>
        <fullName evidence="2">Uncharacterized protein</fullName>
    </submittedName>
</protein>
<reference evidence="2" key="1">
    <citation type="submission" date="2023-03" db="EMBL/GenBank/DDBJ databases">
        <authorList>
            <person name="Steffen K."/>
            <person name="Cardenas P."/>
        </authorList>
    </citation>
    <scope>NUCLEOTIDE SEQUENCE</scope>
</reference>
<dbReference type="EMBL" id="CASHTH010003070">
    <property type="protein sequence ID" value="CAI8039929.1"/>
    <property type="molecule type" value="Genomic_DNA"/>
</dbReference>